<dbReference type="InterPro" id="IPR001296">
    <property type="entry name" value="Glyco_trans_1"/>
</dbReference>
<evidence type="ECO:0000256" key="1">
    <source>
        <dbReference type="ARBA" id="ARBA00022679"/>
    </source>
</evidence>
<accession>A0ABV3ZKA0</accession>
<gene>
    <name evidence="3" type="ORF">QTN47_20750</name>
</gene>
<comment type="caution">
    <text evidence="3">The sequence shown here is derived from an EMBL/GenBank/DDBJ whole genome shotgun (WGS) entry which is preliminary data.</text>
</comment>
<evidence type="ECO:0000313" key="4">
    <source>
        <dbReference type="Proteomes" id="UP001560573"/>
    </source>
</evidence>
<keyword evidence="3" id="KW-0328">Glycosyltransferase</keyword>
<evidence type="ECO:0000313" key="3">
    <source>
        <dbReference type="EMBL" id="MEX6689950.1"/>
    </source>
</evidence>
<dbReference type="PANTHER" id="PTHR46401">
    <property type="entry name" value="GLYCOSYLTRANSFERASE WBBK-RELATED"/>
    <property type="match status" value="1"/>
</dbReference>
<dbReference type="Proteomes" id="UP001560573">
    <property type="component" value="Unassembled WGS sequence"/>
</dbReference>
<evidence type="ECO:0000259" key="2">
    <source>
        <dbReference type="Pfam" id="PF00534"/>
    </source>
</evidence>
<name>A0ABV3ZKA0_9BACT</name>
<dbReference type="Pfam" id="PF00534">
    <property type="entry name" value="Glycos_transf_1"/>
    <property type="match status" value="1"/>
</dbReference>
<feature type="domain" description="Glycosyl transferase family 1" evidence="2">
    <location>
        <begin position="175"/>
        <end position="346"/>
    </location>
</feature>
<organism evidence="3 4">
    <name type="scientific">Danxiaibacter flavus</name>
    <dbReference type="NCBI Taxonomy" id="3049108"/>
    <lineage>
        <taxon>Bacteria</taxon>
        <taxon>Pseudomonadati</taxon>
        <taxon>Bacteroidota</taxon>
        <taxon>Chitinophagia</taxon>
        <taxon>Chitinophagales</taxon>
        <taxon>Chitinophagaceae</taxon>
        <taxon>Danxiaibacter</taxon>
    </lineage>
</organism>
<protein>
    <submittedName>
        <fullName evidence="3">Glycosyltransferase</fullName>
        <ecNumber evidence="3">2.4.-.-</ecNumber>
    </submittedName>
</protein>
<keyword evidence="1 3" id="KW-0808">Transferase</keyword>
<sequence length="378" mass="42346">MKITILQGAFFPVPAVKGGAVEKIWYKMGIEFAKAGHNVTHVSRAFGDMPDEEVRYGVRYIRVRGYEFPSSLVKIKILDFFYTLRALRKVPKDSEIIVTNTFWAPFILRRNKGRKVYVNVERVPRGQMKFYKHVGMLRGSSPVICSAVQKELSEQYHRLVTFVPNPVPFSLTNNAHDRNKTILFVGRIHPEKGVHVLIEAFSILSAEAAKDWQLVITGPWETSEGGAGEEYKNKLMLSAKNLNVQFTGPVFNDEYLINQYSQASIFCYPAQKGSGDAAPVAPREAMACGCVPVVSTLECFRDIISDGVNGCIYDESSTNQAHTLAKTLQPLMQDTELLQTMSSKAKLISEIYSTKAIANKFLHDFENIRTTNNSSSIS</sequence>
<dbReference type="EC" id="2.4.-.-" evidence="3"/>
<dbReference type="GO" id="GO:0016757">
    <property type="term" value="F:glycosyltransferase activity"/>
    <property type="evidence" value="ECO:0007669"/>
    <property type="project" value="UniProtKB-KW"/>
</dbReference>
<dbReference type="SUPFAM" id="SSF53756">
    <property type="entry name" value="UDP-Glycosyltransferase/glycogen phosphorylase"/>
    <property type="match status" value="1"/>
</dbReference>
<dbReference type="Gene3D" id="3.40.50.2000">
    <property type="entry name" value="Glycogen Phosphorylase B"/>
    <property type="match status" value="2"/>
</dbReference>
<dbReference type="RefSeq" id="WP_369331356.1">
    <property type="nucleotide sequence ID" value="NZ_JAULBC010000007.1"/>
</dbReference>
<keyword evidence="4" id="KW-1185">Reference proteome</keyword>
<dbReference type="EMBL" id="JAULBC010000007">
    <property type="protein sequence ID" value="MEX6689950.1"/>
    <property type="molecule type" value="Genomic_DNA"/>
</dbReference>
<reference evidence="3 4" key="1">
    <citation type="submission" date="2023-07" db="EMBL/GenBank/DDBJ databases">
        <authorList>
            <person name="Lian W.-H."/>
        </authorList>
    </citation>
    <scope>NUCLEOTIDE SEQUENCE [LARGE SCALE GENOMIC DNA]</scope>
    <source>
        <strain evidence="3 4">SYSU DXS3180</strain>
    </source>
</reference>
<proteinExistence type="predicted"/>
<dbReference type="PANTHER" id="PTHR46401:SF2">
    <property type="entry name" value="GLYCOSYLTRANSFERASE WBBK-RELATED"/>
    <property type="match status" value="1"/>
</dbReference>